<reference evidence="6 7" key="1">
    <citation type="submission" date="2013-01" db="EMBL/GenBank/DDBJ databases">
        <title>The Genome Sequence of Clostridium clostridioforme 90A8.</title>
        <authorList>
            <consortium name="The Broad Institute Genome Sequencing Platform"/>
            <person name="Earl A."/>
            <person name="Ward D."/>
            <person name="Feldgarden M."/>
            <person name="Gevers D."/>
            <person name="Courvalin P."/>
            <person name="Lambert T."/>
            <person name="Walker B."/>
            <person name="Young S.K."/>
            <person name="Zeng Q."/>
            <person name="Gargeya S."/>
            <person name="Fitzgerald M."/>
            <person name="Haas B."/>
            <person name="Abouelleil A."/>
            <person name="Alvarado L."/>
            <person name="Arachchi H.M."/>
            <person name="Berlin A.M."/>
            <person name="Chapman S.B."/>
            <person name="Dewar J."/>
            <person name="Goldberg J."/>
            <person name="Griggs A."/>
            <person name="Gujja S."/>
            <person name="Hansen M."/>
            <person name="Howarth C."/>
            <person name="Imamovic A."/>
            <person name="Larimer J."/>
            <person name="McCowan C."/>
            <person name="Murphy C."/>
            <person name="Neiman D."/>
            <person name="Pearson M."/>
            <person name="Priest M."/>
            <person name="Roberts A."/>
            <person name="Saif S."/>
            <person name="Shea T."/>
            <person name="Sisk P."/>
            <person name="Sykes S."/>
            <person name="Wortman J."/>
            <person name="Nusbaum C."/>
            <person name="Birren B."/>
        </authorList>
    </citation>
    <scope>NUCLEOTIDE SEQUENCE [LARGE SCALE GENOMIC DNA]</scope>
    <source>
        <strain evidence="6 7">90A8</strain>
    </source>
</reference>
<dbReference type="Pfam" id="PF03062">
    <property type="entry name" value="MBOAT"/>
    <property type="match status" value="1"/>
</dbReference>
<dbReference type="HOGENOM" id="CLU_1040831_0_0_9"/>
<keyword evidence="3 5" id="KW-1133">Transmembrane helix</keyword>
<evidence type="ECO:0000256" key="1">
    <source>
        <dbReference type="ARBA" id="ARBA00004141"/>
    </source>
</evidence>
<dbReference type="GO" id="GO:0016746">
    <property type="term" value="F:acyltransferase activity"/>
    <property type="evidence" value="ECO:0007669"/>
    <property type="project" value="TreeGrafter"/>
</dbReference>
<accession>A0A0E2H1U2</accession>
<name>A0A0E2H1U2_9FIRM</name>
<dbReference type="PATRIC" id="fig|999408.3.peg.6045"/>
<evidence type="ECO:0000256" key="2">
    <source>
        <dbReference type="ARBA" id="ARBA00022692"/>
    </source>
</evidence>
<dbReference type="Proteomes" id="UP000013085">
    <property type="component" value="Unassembled WGS sequence"/>
</dbReference>
<gene>
    <name evidence="6" type="ORF">HMPREF1090_05640</name>
</gene>
<feature type="transmembrane region" description="Helical" evidence="5">
    <location>
        <begin position="80"/>
        <end position="97"/>
    </location>
</feature>
<dbReference type="PANTHER" id="PTHR13285:SF18">
    <property type="entry name" value="PROTEIN-CYSTEINE N-PALMITOYLTRANSFERASE RASP"/>
    <property type="match status" value="1"/>
</dbReference>
<proteinExistence type="predicted"/>
<dbReference type="InterPro" id="IPR051085">
    <property type="entry name" value="MB_O-acyltransferase"/>
</dbReference>
<dbReference type="EMBL" id="AGYR01000079">
    <property type="protein sequence ID" value="ENZ05426.1"/>
    <property type="molecule type" value="Genomic_DNA"/>
</dbReference>
<comment type="subcellular location">
    <subcellularLocation>
        <location evidence="1">Membrane</location>
        <topology evidence="1">Multi-pass membrane protein</topology>
    </subcellularLocation>
</comment>
<dbReference type="AlphaFoldDB" id="A0A0E2H1U2"/>
<dbReference type="PANTHER" id="PTHR13285">
    <property type="entry name" value="ACYLTRANSFERASE"/>
    <property type="match status" value="1"/>
</dbReference>
<dbReference type="InterPro" id="IPR004299">
    <property type="entry name" value="MBOAT_fam"/>
</dbReference>
<dbReference type="GO" id="GO:0016020">
    <property type="term" value="C:membrane"/>
    <property type="evidence" value="ECO:0007669"/>
    <property type="project" value="UniProtKB-SubCell"/>
</dbReference>
<evidence type="ECO:0000313" key="6">
    <source>
        <dbReference type="EMBL" id="ENZ05426.1"/>
    </source>
</evidence>
<organism evidence="6 7">
    <name type="scientific">[Clostridium] clostridioforme 90A8</name>
    <dbReference type="NCBI Taxonomy" id="999408"/>
    <lineage>
        <taxon>Bacteria</taxon>
        <taxon>Bacillati</taxon>
        <taxon>Bacillota</taxon>
        <taxon>Clostridia</taxon>
        <taxon>Lachnospirales</taxon>
        <taxon>Lachnospiraceae</taxon>
        <taxon>Enterocloster</taxon>
    </lineage>
</organism>
<evidence type="ECO:0000313" key="7">
    <source>
        <dbReference type="Proteomes" id="UP000013085"/>
    </source>
</evidence>
<feature type="transmembrane region" description="Helical" evidence="5">
    <location>
        <begin position="157"/>
        <end position="178"/>
    </location>
</feature>
<keyword evidence="4 5" id="KW-0472">Membrane</keyword>
<protein>
    <recommendedName>
        <fullName evidence="8">MBOAT family protein</fullName>
    </recommendedName>
</protein>
<sequence>MVFSSLVFLFHFLPLFLLLYYICPAKWKNAVLFAGSLIFDIYGVKNEPWYFFLFLLSVLVNYHNGLLLGRRRWPERRKKWLILGICYNLFWLFLFKYSGFFAGNLNWILQKIGIGFSIRIPELPLPVGISFYTFQAISYLADVYRKEAFHETSLINYGMYITMFPQLIAGPIVTYASVRKQIHRRSHNLKNAENGLREFTIGLGLKVLLANQVGRLWSQVSAIGYESISTPLTWPRSAFRFTLILMATP</sequence>
<comment type="caution">
    <text evidence="6">The sequence shown here is derived from an EMBL/GenBank/DDBJ whole genome shotgun (WGS) entry which is preliminary data.</text>
</comment>
<evidence type="ECO:0000256" key="5">
    <source>
        <dbReference type="SAM" id="Phobius"/>
    </source>
</evidence>
<evidence type="ECO:0008006" key="8">
    <source>
        <dbReference type="Google" id="ProtNLM"/>
    </source>
</evidence>
<evidence type="ECO:0000256" key="4">
    <source>
        <dbReference type="ARBA" id="ARBA00023136"/>
    </source>
</evidence>
<feature type="transmembrane region" description="Helical" evidence="5">
    <location>
        <begin position="48"/>
        <end position="68"/>
    </location>
</feature>
<keyword evidence="2 5" id="KW-0812">Transmembrane</keyword>
<evidence type="ECO:0000256" key="3">
    <source>
        <dbReference type="ARBA" id="ARBA00022989"/>
    </source>
</evidence>